<keyword evidence="3 7" id="KW-0812">Transmembrane</keyword>
<dbReference type="AlphaFoldDB" id="A0AA38LV38"/>
<evidence type="ECO:0000256" key="2">
    <source>
        <dbReference type="ARBA" id="ARBA00022448"/>
    </source>
</evidence>
<feature type="compositionally biased region" description="Polar residues" evidence="6">
    <location>
        <begin position="14"/>
        <end position="24"/>
    </location>
</feature>
<dbReference type="PANTHER" id="PTHR23501">
    <property type="entry name" value="MAJOR FACILITATOR SUPERFAMILY"/>
    <property type="match status" value="1"/>
</dbReference>
<evidence type="ECO:0000256" key="6">
    <source>
        <dbReference type="SAM" id="MobiDB-lite"/>
    </source>
</evidence>
<dbReference type="PROSITE" id="PS50850">
    <property type="entry name" value="MFS"/>
    <property type="match status" value="1"/>
</dbReference>
<dbReference type="InterPro" id="IPR011701">
    <property type="entry name" value="MFS"/>
</dbReference>
<feature type="transmembrane region" description="Helical" evidence="7">
    <location>
        <begin position="124"/>
        <end position="151"/>
    </location>
</feature>
<feature type="transmembrane region" description="Helical" evidence="7">
    <location>
        <begin position="93"/>
        <end position="112"/>
    </location>
</feature>
<evidence type="ECO:0000256" key="4">
    <source>
        <dbReference type="ARBA" id="ARBA00022989"/>
    </source>
</evidence>
<feature type="region of interest" description="Disordered" evidence="6">
    <location>
        <begin position="1"/>
        <end position="47"/>
    </location>
</feature>
<accession>A0AA38LV38</accession>
<keyword evidence="4 7" id="KW-1133">Transmembrane helix</keyword>
<evidence type="ECO:0000256" key="7">
    <source>
        <dbReference type="SAM" id="Phobius"/>
    </source>
</evidence>
<feature type="transmembrane region" description="Helical" evidence="7">
    <location>
        <begin position="419"/>
        <end position="441"/>
    </location>
</feature>
<dbReference type="InterPro" id="IPR036259">
    <property type="entry name" value="MFS_trans_sf"/>
</dbReference>
<evidence type="ECO:0000256" key="3">
    <source>
        <dbReference type="ARBA" id="ARBA00022692"/>
    </source>
</evidence>
<dbReference type="Gene3D" id="1.20.1720.10">
    <property type="entry name" value="Multidrug resistance protein D"/>
    <property type="match status" value="1"/>
</dbReference>
<evidence type="ECO:0000313" key="10">
    <source>
        <dbReference type="Proteomes" id="UP001164286"/>
    </source>
</evidence>
<comment type="caution">
    <text evidence="9">The sequence shown here is derived from an EMBL/GenBank/DDBJ whole genome shotgun (WGS) entry which is preliminary data.</text>
</comment>
<dbReference type="SUPFAM" id="SSF103473">
    <property type="entry name" value="MFS general substrate transporter"/>
    <property type="match status" value="1"/>
</dbReference>
<feature type="transmembrane region" description="Helical" evidence="7">
    <location>
        <begin position="321"/>
        <end position="340"/>
    </location>
</feature>
<feature type="transmembrane region" description="Helical" evidence="7">
    <location>
        <begin position="188"/>
        <end position="208"/>
    </location>
</feature>
<organism evidence="9 10">
    <name type="scientific">Dioszegia hungarica</name>
    <dbReference type="NCBI Taxonomy" id="4972"/>
    <lineage>
        <taxon>Eukaryota</taxon>
        <taxon>Fungi</taxon>
        <taxon>Dikarya</taxon>
        <taxon>Basidiomycota</taxon>
        <taxon>Agaricomycotina</taxon>
        <taxon>Tremellomycetes</taxon>
        <taxon>Tremellales</taxon>
        <taxon>Bulleribasidiaceae</taxon>
        <taxon>Dioszegia</taxon>
    </lineage>
</organism>
<dbReference type="EMBL" id="JAKWFO010000005">
    <property type="protein sequence ID" value="KAI9636780.1"/>
    <property type="molecule type" value="Genomic_DNA"/>
</dbReference>
<dbReference type="Gene3D" id="1.20.1250.20">
    <property type="entry name" value="MFS general substrate transporter like domains"/>
    <property type="match status" value="1"/>
</dbReference>
<evidence type="ECO:0000313" key="9">
    <source>
        <dbReference type="EMBL" id="KAI9636780.1"/>
    </source>
</evidence>
<protein>
    <submittedName>
        <fullName evidence="9">Major facilitator superfamily domain-containing protein</fullName>
    </submittedName>
</protein>
<dbReference type="GO" id="GO:0012505">
    <property type="term" value="C:endomembrane system"/>
    <property type="evidence" value="ECO:0007669"/>
    <property type="project" value="UniProtKB-SubCell"/>
</dbReference>
<dbReference type="GeneID" id="77732650"/>
<dbReference type="PANTHER" id="PTHR23501:SF191">
    <property type="entry name" value="VACUOLAR BASIC AMINO ACID TRANSPORTER 4"/>
    <property type="match status" value="1"/>
</dbReference>
<dbReference type="Pfam" id="PF07690">
    <property type="entry name" value="MFS_1"/>
    <property type="match status" value="1"/>
</dbReference>
<feature type="transmembrane region" description="Helical" evidence="7">
    <location>
        <begin position="60"/>
        <end position="81"/>
    </location>
</feature>
<keyword evidence="5 7" id="KW-0472">Membrane</keyword>
<dbReference type="Proteomes" id="UP001164286">
    <property type="component" value="Unassembled WGS sequence"/>
</dbReference>
<gene>
    <name evidence="9" type="ORF">MKK02DRAFT_45488</name>
</gene>
<feature type="transmembrane region" description="Helical" evidence="7">
    <location>
        <begin position="279"/>
        <end position="301"/>
    </location>
</feature>
<feature type="domain" description="Major facilitator superfamily (MFS) profile" evidence="8">
    <location>
        <begin position="59"/>
        <end position="549"/>
    </location>
</feature>
<feature type="transmembrane region" description="Helical" evidence="7">
    <location>
        <begin position="249"/>
        <end position="267"/>
    </location>
</feature>
<dbReference type="RefSeq" id="XP_052946557.1">
    <property type="nucleotide sequence ID" value="XM_053093445.1"/>
</dbReference>
<feature type="transmembrane region" description="Helical" evidence="7">
    <location>
        <begin position="522"/>
        <end position="543"/>
    </location>
</feature>
<feature type="transmembrane region" description="Helical" evidence="7">
    <location>
        <begin position="157"/>
        <end position="176"/>
    </location>
</feature>
<sequence>MAASEQERLLSGPKPTTTPTSYGTNGDDDDRSSDLADGEPSKHVEGTDGKKTFREIWPMCLGLSTAVFCSALGATVVANVQVDIGSYFRAGSLSAWLGTSYLLGLAAMTPLYGRLAQVMGRKGAMLLAMSLFFVGTLCCAIAPSMITILIARGVAGAGSGGILTVTAIIITDLVSIADRGLYQGGVNVLFGAGAAAGAVVGGAIADALGWRAAFWIQVPLIALASALIIAKVNVVHVRGDKSAWEKFKGIDWAGCASLVFCITSLSLGTSLATSSGYPWTHPAVISLLSAFIISIPIFTFIERRAAEPILPLSLLTRAQPALILMGFSWLTAANFSRIYMQPVYLHVSRGLNGSQTGLLLLPSSVVGSISSLYAGWHMRHYKEYKWFQFAVSLIPWLQGLSIIASWAPDTNKHRLWAEMAVGALGGGAVITSLLTSMVNCVEPSEMSLAISACYLFRSLGQVLGVAISAAIQQSVLVQSLTKRLPNETPELIRQIIQEPSSIIPHLAAEVQMQARLSYLESIRGVFGFVVVGGVVLSGICLGVRARPLT</sequence>
<keyword evidence="2" id="KW-0813">Transport</keyword>
<feature type="transmembrane region" description="Helical" evidence="7">
    <location>
        <begin position="386"/>
        <end position="407"/>
    </location>
</feature>
<comment type="subcellular location">
    <subcellularLocation>
        <location evidence="1">Endomembrane system</location>
        <topology evidence="1">Multi-pass membrane protein</topology>
    </subcellularLocation>
</comment>
<proteinExistence type="predicted"/>
<feature type="transmembrane region" description="Helical" evidence="7">
    <location>
        <begin position="214"/>
        <end position="237"/>
    </location>
</feature>
<name>A0AA38LV38_9TREE</name>
<reference evidence="9" key="1">
    <citation type="journal article" date="2022" name="G3 (Bethesda)">
        <title>High quality genome of the basidiomycete yeast Dioszegia hungarica PDD-24b-2 isolated from cloud water.</title>
        <authorList>
            <person name="Jarrige D."/>
            <person name="Haridas S."/>
            <person name="Bleykasten-Grosshans C."/>
            <person name="Joly M."/>
            <person name="Nadalig T."/>
            <person name="Sancelme M."/>
            <person name="Vuilleumier S."/>
            <person name="Grigoriev I.V."/>
            <person name="Amato P."/>
            <person name="Bringel F."/>
        </authorList>
    </citation>
    <scope>NUCLEOTIDE SEQUENCE</scope>
    <source>
        <strain evidence="9">PDD-24b-2</strain>
    </source>
</reference>
<dbReference type="GO" id="GO:0005886">
    <property type="term" value="C:plasma membrane"/>
    <property type="evidence" value="ECO:0007669"/>
    <property type="project" value="TreeGrafter"/>
</dbReference>
<evidence type="ECO:0000256" key="5">
    <source>
        <dbReference type="ARBA" id="ARBA00023136"/>
    </source>
</evidence>
<dbReference type="GO" id="GO:0015174">
    <property type="term" value="F:basic amino acid transmembrane transporter activity"/>
    <property type="evidence" value="ECO:0007669"/>
    <property type="project" value="TreeGrafter"/>
</dbReference>
<evidence type="ECO:0000256" key="1">
    <source>
        <dbReference type="ARBA" id="ARBA00004127"/>
    </source>
</evidence>
<dbReference type="GO" id="GO:0000329">
    <property type="term" value="C:fungal-type vacuole membrane"/>
    <property type="evidence" value="ECO:0007669"/>
    <property type="project" value="TreeGrafter"/>
</dbReference>
<feature type="transmembrane region" description="Helical" evidence="7">
    <location>
        <begin position="448"/>
        <end position="471"/>
    </location>
</feature>
<dbReference type="InterPro" id="IPR020846">
    <property type="entry name" value="MFS_dom"/>
</dbReference>
<feature type="transmembrane region" description="Helical" evidence="7">
    <location>
        <begin position="352"/>
        <end position="374"/>
    </location>
</feature>
<evidence type="ECO:0000259" key="8">
    <source>
        <dbReference type="PROSITE" id="PS50850"/>
    </source>
</evidence>
<keyword evidence="10" id="KW-1185">Reference proteome</keyword>